<evidence type="ECO:0000256" key="4">
    <source>
        <dbReference type="ARBA" id="ARBA00022475"/>
    </source>
</evidence>
<dbReference type="Proteomes" id="UP000608345">
    <property type="component" value="Unassembled WGS sequence"/>
</dbReference>
<evidence type="ECO:0000313" key="12">
    <source>
        <dbReference type="Proteomes" id="UP000608345"/>
    </source>
</evidence>
<dbReference type="Pfam" id="PF01311">
    <property type="entry name" value="Bac_export_1"/>
    <property type="match status" value="1"/>
</dbReference>
<evidence type="ECO:0000256" key="7">
    <source>
        <dbReference type="ARBA" id="ARBA00023136"/>
    </source>
</evidence>
<keyword evidence="4 10" id="KW-1003">Cell membrane</keyword>
<gene>
    <name evidence="11" type="primary">fliR</name>
    <name evidence="11" type="ORF">GCM10011450_24820</name>
</gene>
<comment type="caution">
    <text evidence="11">The sequence shown here is derived from an EMBL/GenBank/DDBJ whole genome shotgun (WGS) entry which is preliminary data.</text>
</comment>
<keyword evidence="11" id="KW-0969">Cilium</keyword>
<accession>A0A918N1D5</accession>
<sequence length="259" mass="28109">MINFTLDQLYTWIGLFLWPMCRIAAFVGSAPVLGESTVPVMVKIGISVILTVAISPFIGPFETIPPDSWAAMIMMAKQIVIGMAMGFTMRIVFAAVNMAGELIGLQMGLSFASFFDPASGGNTSVMSRLLNALAMLIFIAGNGHLILISGLARSFEIVPISDATLQLNGIGLLIEWSTQIFIAGMLIAIPMIVSLLTINLAMGILNRTAQQLSVFAVGFPITLTFSMMLLMVVLPYLNQFLEVFFFNGFEQMGRIMNGF</sequence>
<reference evidence="11" key="2">
    <citation type="submission" date="2020-09" db="EMBL/GenBank/DDBJ databases">
        <authorList>
            <person name="Sun Q."/>
            <person name="Kim S."/>
        </authorList>
    </citation>
    <scope>NUCLEOTIDE SEQUENCE</scope>
    <source>
        <strain evidence="11">KCTC 23732</strain>
    </source>
</reference>
<dbReference type="NCBIfam" id="TIGR01400">
    <property type="entry name" value="fliR"/>
    <property type="match status" value="1"/>
</dbReference>
<dbReference type="GO" id="GO:0044780">
    <property type="term" value="P:bacterial-type flagellum assembly"/>
    <property type="evidence" value="ECO:0007669"/>
    <property type="project" value="UniProtKB-UniRule"/>
</dbReference>
<keyword evidence="11" id="KW-0282">Flagellum</keyword>
<dbReference type="GO" id="GO:0006605">
    <property type="term" value="P:protein targeting"/>
    <property type="evidence" value="ECO:0007669"/>
    <property type="project" value="UniProtKB-UniRule"/>
</dbReference>
<evidence type="ECO:0000313" key="11">
    <source>
        <dbReference type="EMBL" id="GGW93850.1"/>
    </source>
</evidence>
<name>A0A918N1D5_9BURK</name>
<feature type="transmembrane region" description="Helical" evidence="10">
    <location>
        <begin position="40"/>
        <end position="59"/>
    </location>
</feature>
<evidence type="ECO:0000256" key="8">
    <source>
        <dbReference type="ARBA" id="ARBA00023143"/>
    </source>
</evidence>
<keyword evidence="8 10" id="KW-0975">Bacterial flagellum</keyword>
<reference evidence="11" key="1">
    <citation type="journal article" date="2014" name="Int. J. Syst. Evol. Microbiol.">
        <title>Complete genome sequence of Corynebacterium casei LMG S-19264T (=DSM 44701T), isolated from a smear-ripened cheese.</title>
        <authorList>
            <consortium name="US DOE Joint Genome Institute (JGI-PGF)"/>
            <person name="Walter F."/>
            <person name="Albersmeier A."/>
            <person name="Kalinowski J."/>
            <person name="Ruckert C."/>
        </authorList>
    </citation>
    <scope>NUCLEOTIDE SEQUENCE</scope>
    <source>
        <strain evidence="11">KCTC 23732</strain>
    </source>
</reference>
<proteinExistence type="inferred from homology"/>
<dbReference type="GO" id="GO:0009425">
    <property type="term" value="C:bacterial-type flagellum basal body"/>
    <property type="evidence" value="ECO:0007669"/>
    <property type="project" value="UniProtKB-SubCell"/>
</dbReference>
<comment type="similarity">
    <text evidence="2 10">Belongs to the FliR/MopE/SpaR family.</text>
</comment>
<keyword evidence="12" id="KW-1185">Reference proteome</keyword>
<feature type="transmembrane region" description="Helical" evidence="10">
    <location>
        <begin position="129"/>
        <end position="152"/>
    </location>
</feature>
<feature type="transmembrane region" description="Helical" evidence="10">
    <location>
        <begin position="214"/>
        <end position="237"/>
    </location>
</feature>
<dbReference type="AlphaFoldDB" id="A0A918N1D5"/>
<evidence type="ECO:0000256" key="1">
    <source>
        <dbReference type="ARBA" id="ARBA00002578"/>
    </source>
</evidence>
<comment type="subcellular location">
    <subcellularLocation>
        <location evidence="10">Cell membrane</location>
        <topology evidence="10">Multi-pass membrane protein</topology>
    </subcellularLocation>
    <subcellularLocation>
        <location evidence="10">Bacterial flagellum basal body</location>
    </subcellularLocation>
</comment>
<dbReference type="InterPro" id="IPR006303">
    <property type="entry name" value="FliR"/>
</dbReference>
<comment type="function">
    <text evidence="1 10">Role in flagellar biosynthesis.</text>
</comment>
<dbReference type="InterPro" id="IPR002010">
    <property type="entry name" value="T3SS_IM_R"/>
</dbReference>
<dbReference type="PANTHER" id="PTHR30065">
    <property type="entry name" value="FLAGELLAR BIOSYNTHETIC PROTEIN FLIR"/>
    <property type="match status" value="1"/>
</dbReference>
<feature type="transmembrane region" description="Helical" evidence="10">
    <location>
        <begin position="12"/>
        <end position="33"/>
    </location>
</feature>
<organism evidence="11 12">
    <name type="scientific">Advenella faeciporci</name>
    <dbReference type="NCBI Taxonomy" id="797535"/>
    <lineage>
        <taxon>Bacteria</taxon>
        <taxon>Pseudomonadati</taxon>
        <taxon>Pseudomonadota</taxon>
        <taxon>Betaproteobacteria</taxon>
        <taxon>Burkholderiales</taxon>
        <taxon>Alcaligenaceae</taxon>
    </lineage>
</organism>
<keyword evidence="11" id="KW-0966">Cell projection</keyword>
<keyword evidence="5 10" id="KW-0812">Transmembrane</keyword>
<evidence type="ECO:0000256" key="5">
    <source>
        <dbReference type="ARBA" id="ARBA00022692"/>
    </source>
</evidence>
<evidence type="ECO:0000256" key="3">
    <source>
        <dbReference type="ARBA" id="ARBA00021717"/>
    </source>
</evidence>
<dbReference type="PANTHER" id="PTHR30065:SF8">
    <property type="entry name" value="FLAGELLAR BIOSYNTHETIC PROTEIN FLIR"/>
    <property type="match status" value="1"/>
</dbReference>
<evidence type="ECO:0000256" key="2">
    <source>
        <dbReference type="ARBA" id="ARBA00009772"/>
    </source>
</evidence>
<feature type="transmembrane region" description="Helical" evidence="10">
    <location>
        <begin position="180"/>
        <end position="202"/>
    </location>
</feature>
<keyword evidence="6 10" id="KW-1133">Transmembrane helix</keyword>
<feature type="transmembrane region" description="Helical" evidence="10">
    <location>
        <begin position="79"/>
        <end position="100"/>
    </location>
</feature>
<evidence type="ECO:0000256" key="9">
    <source>
        <dbReference type="NCBIfam" id="TIGR01400"/>
    </source>
</evidence>
<dbReference type="GO" id="GO:0005886">
    <property type="term" value="C:plasma membrane"/>
    <property type="evidence" value="ECO:0007669"/>
    <property type="project" value="UniProtKB-SubCell"/>
</dbReference>
<evidence type="ECO:0000256" key="6">
    <source>
        <dbReference type="ARBA" id="ARBA00022989"/>
    </source>
</evidence>
<protein>
    <recommendedName>
        <fullName evidence="3 9">Flagellar biosynthetic protein FliR</fullName>
    </recommendedName>
</protein>
<keyword evidence="7 10" id="KW-0472">Membrane</keyword>
<dbReference type="RefSeq" id="WP_189385823.1">
    <property type="nucleotide sequence ID" value="NZ_BAABFY010000016.1"/>
</dbReference>
<evidence type="ECO:0000256" key="10">
    <source>
        <dbReference type="RuleBase" id="RU362071"/>
    </source>
</evidence>
<dbReference type="PRINTS" id="PR00953">
    <property type="entry name" value="TYPE3IMRPROT"/>
</dbReference>
<dbReference type="EMBL" id="BMYS01000021">
    <property type="protein sequence ID" value="GGW93850.1"/>
    <property type="molecule type" value="Genomic_DNA"/>
</dbReference>